<dbReference type="PANTHER" id="PTHR43309:SF3">
    <property type="entry name" value="5-OXOPROLINASE SUBUNIT C"/>
    <property type="match status" value="1"/>
</dbReference>
<dbReference type="GO" id="GO:0005524">
    <property type="term" value="F:ATP binding"/>
    <property type="evidence" value="ECO:0007669"/>
    <property type="project" value="UniProtKB-KW"/>
</dbReference>
<feature type="domain" description="Carboxyltransferase" evidence="5">
    <location>
        <begin position="308"/>
        <end position="507"/>
    </location>
</feature>
<dbReference type="SUPFAM" id="SSF51230">
    <property type="entry name" value="Single hybrid motif"/>
    <property type="match status" value="1"/>
</dbReference>
<dbReference type="eggNOG" id="KOG0238">
    <property type="taxonomic scope" value="Eukaryota"/>
</dbReference>
<dbReference type="InterPro" id="IPR052708">
    <property type="entry name" value="PxpC"/>
</dbReference>
<keyword evidence="4" id="KW-0812">Transmembrane</keyword>
<dbReference type="CDD" id="cd06850">
    <property type="entry name" value="biotinyl_domain"/>
    <property type="match status" value="1"/>
</dbReference>
<evidence type="ECO:0000256" key="3">
    <source>
        <dbReference type="ARBA" id="ARBA00022840"/>
    </source>
</evidence>
<evidence type="ECO:0000313" key="7">
    <source>
        <dbReference type="EMBL" id="EMD59119.1"/>
    </source>
</evidence>
<dbReference type="GO" id="GO:0016787">
    <property type="term" value="F:hydrolase activity"/>
    <property type="evidence" value="ECO:0007669"/>
    <property type="project" value="UniProtKB-KW"/>
</dbReference>
<dbReference type="KEGG" id="bsc:COCSADRAFT_193941"/>
<feature type="domain" description="Carboxyltransferase" evidence="6">
    <location>
        <begin position="83"/>
        <end position="329"/>
    </location>
</feature>
<dbReference type="Proteomes" id="UP000016934">
    <property type="component" value="Unassembled WGS sequence"/>
</dbReference>
<accession>M2QVK2</accession>
<protein>
    <recommendedName>
        <fullName evidence="9">Lipoyl-binding domain-containing protein</fullName>
    </recommendedName>
</protein>
<reference evidence="7" key="1">
    <citation type="journal article" date="2012" name="PLoS Pathog.">
        <title>Diverse lifestyles and strategies of plant pathogenesis encoded in the genomes of eighteen Dothideomycetes fungi.</title>
        <authorList>
            <person name="Ohm R.A."/>
            <person name="Feau N."/>
            <person name="Henrissat B."/>
            <person name="Schoch C.L."/>
            <person name="Horwitz B.A."/>
            <person name="Barry K.W."/>
            <person name="Condon B.J."/>
            <person name="Copeland A.C."/>
            <person name="Dhillon B."/>
            <person name="Glaser F."/>
            <person name="Hesse C.N."/>
            <person name="Kosti I."/>
            <person name="LaButti K."/>
            <person name="Lindquist E.A."/>
            <person name="Lucas S."/>
            <person name="Salamov A.A."/>
            <person name="Bradshaw R.E."/>
            <person name="Ciuffetti L."/>
            <person name="Hamelin R.C."/>
            <person name="Kema G.H.J."/>
            <person name="Lawrence C."/>
            <person name="Scott J.A."/>
            <person name="Spatafora J.W."/>
            <person name="Turgeon B.G."/>
            <person name="de Wit P.J.G.M."/>
            <person name="Zhong S."/>
            <person name="Goodwin S.B."/>
            <person name="Grigoriev I.V."/>
        </authorList>
    </citation>
    <scope>NUCLEOTIDE SEQUENCE [LARGE SCALE GENOMIC DNA]</scope>
    <source>
        <strain evidence="7">ND90Pr</strain>
    </source>
</reference>
<dbReference type="InterPro" id="IPR003778">
    <property type="entry name" value="CT_A_B"/>
</dbReference>
<keyword evidence="8" id="KW-1185">Reference proteome</keyword>
<dbReference type="Pfam" id="PF02682">
    <property type="entry name" value="CT_C_D"/>
    <property type="match status" value="1"/>
</dbReference>
<evidence type="ECO:0000259" key="6">
    <source>
        <dbReference type="SMART" id="SM00797"/>
    </source>
</evidence>
<dbReference type="InterPro" id="IPR000089">
    <property type="entry name" value="Biotin_lipoyl"/>
</dbReference>
<evidence type="ECO:0008006" key="9">
    <source>
        <dbReference type="Google" id="ProtNLM"/>
    </source>
</evidence>
<keyword evidence="2" id="KW-0378">Hydrolase</keyword>
<dbReference type="InterPro" id="IPR003833">
    <property type="entry name" value="CT_C_D"/>
</dbReference>
<dbReference type="RefSeq" id="XP_007704919.1">
    <property type="nucleotide sequence ID" value="XM_007706729.1"/>
</dbReference>
<keyword evidence="1" id="KW-0547">Nucleotide-binding</keyword>
<proteinExistence type="predicted"/>
<dbReference type="AlphaFoldDB" id="M2QVK2"/>
<evidence type="ECO:0000256" key="2">
    <source>
        <dbReference type="ARBA" id="ARBA00022801"/>
    </source>
</evidence>
<organism evidence="7 8">
    <name type="scientific">Cochliobolus sativus (strain ND90Pr / ATCC 201652)</name>
    <name type="common">Common root rot and spot blotch fungus</name>
    <name type="synonym">Bipolaris sorokiniana</name>
    <dbReference type="NCBI Taxonomy" id="665912"/>
    <lineage>
        <taxon>Eukaryota</taxon>
        <taxon>Fungi</taxon>
        <taxon>Dikarya</taxon>
        <taxon>Ascomycota</taxon>
        <taxon>Pezizomycotina</taxon>
        <taxon>Dothideomycetes</taxon>
        <taxon>Pleosporomycetidae</taxon>
        <taxon>Pleosporales</taxon>
        <taxon>Pleosporineae</taxon>
        <taxon>Pleosporaceae</taxon>
        <taxon>Bipolaris</taxon>
    </lineage>
</organism>
<evidence type="ECO:0000259" key="5">
    <source>
        <dbReference type="SMART" id="SM00796"/>
    </source>
</evidence>
<dbReference type="SMART" id="SM00797">
    <property type="entry name" value="AHS2"/>
    <property type="match status" value="1"/>
</dbReference>
<evidence type="ECO:0000313" key="8">
    <source>
        <dbReference type="Proteomes" id="UP000016934"/>
    </source>
</evidence>
<evidence type="ECO:0000256" key="1">
    <source>
        <dbReference type="ARBA" id="ARBA00022741"/>
    </source>
</evidence>
<sequence>MFHEVTRDDARDGIDAVLAKSSLCGPPINLDFIVNIVRDSRFRCGNTTTKSLESFNYVPKAIDVISGGSYTLIQDYPGRPRVGHGFGHAGPMDDIAFRAANILVGNDTAKEVLGVTLIGPKLHFLCDVSMALCGPPVTSLLDRKPMAQWSGIHVSAGQRVTIGKLTGNCRVYLAAAGGFPGIAECRGSKATCPMVNIGGYDGRPLRAGDLLSITEATAESIVEDVTVSENLRPTYTSNWTVQVMPGPYETGFMTPEDIETFFSSSWTIGHNASRGGIRLIGARPKYARSSGGEGGSHPSNVIEYGYPLDYGEGNFDLNLKVRTLALQRFFEGATGRISLNESAGGAIVQTLSQAELVEGLVSIERTFGDMRSMSVPNRHFMLPVTFTHRKLKDAMDRYMTNQRPTTTYLPDPFKYLAEINGMSPDQSKEQALNIRGGVFGVGFFMALSVLLAADPRQRLRCPKMNPSRTYTPQGCLAWVGCAMSIYPMDAPGGYIPIGMTMPSPWIFQNMDTVGFYEVTEEEYDAEMMRFKSGSYKYKMEESTFDLAEQNALLKSTAEETSSLLEVCGKIQDEMAIKEKKIFQEWLESKAATNVSQDNINTDDPNTHIVEPLVDTNIGKVLVKDGDVVRAGQKLAILEAMKLEIDICLDAHIEKDTIQKGLTQPSDTVANGRPLFVVSTF</sequence>
<dbReference type="Pfam" id="PF02626">
    <property type="entry name" value="CT_A_B"/>
    <property type="match status" value="1"/>
</dbReference>
<evidence type="ECO:0000256" key="4">
    <source>
        <dbReference type="SAM" id="Phobius"/>
    </source>
</evidence>
<dbReference type="OMA" id="INGMSPD"/>
<reference evidence="7" key="2">
    <citation type="submission" date="2012-05" db="EMBL/GenBank/DDBJ databases">
        <title>Comparative genome structure, secondary metabolite and effector coding capacity across Cochliobolus pathogens.</title>
        <authorList>
            <consortium name="US DOE Joint Genome Institute (JGI-PGF)"/>
            <person name="Condon B.J."/>
            <person name="Leng Y."/>
            <person name="Wu D."/>
            <person name="Bushley K.E."/>
            <person name="Ohm R.A."/>
            <person name="Otillar R."/>
            <person name="Martin J."/>
            <person name="Schackwitz W."/>
            <person name="Grimwood J."/>
            <person name="MohdZainudin N."/>
            <person name="Xue C."/>
            <person name="Wang R."/>
            <person name="Dhillon B."/>
            <person name="Tu Z.J."/>
            <person name="Steffenson B.J."/>
            <person name="Salamov A."/>
            <person name="Sun H."/>
            <person name="Lowry S."/>
            <person name="LaButti K."/>
            <person name="Han J."/>
            <person name="Copeland A."/>
            <person name="Lindquist E."/>
            <person name="Lucas S."/>
            <person name="Barry K."/>
            <person name="Schmutz J."/>
            <person name="Baker S."/>
            <person name="Grigoriev I.V."/>
            <person name="Zhong S."/>
            <person name="Turgeon B.G."/>
        </authorList>
    </citation>
    <scope>NUCLEOTIDE SEQUENCE</scope>
    <source>
        <strain evidence="7">ND90Pr</strain>
    </source>
</reference>
<dbReference type="SUPFAM" id="SSF50891">
    <property type="entry name" value="Cyclophilin-like"/>
    <property type="match status" value="2"/>
</dbReference>
<dbReference type="GeneID" id="19133872"/>
<dbReference type="HOGENOM" id="CLU_020207_4_3_1"/>
<name>M2QVK2_COCSN</name>
<dbReference type="EMBL" id="KB445653">
    <property type="protein sequence ID" value="EMD59119.1"/>
    <property type="molecule type" value="Genomic_DNA"/>
</dbReference>
<dbReference type="Gene3D" id="2.40.100.10">
    <property type="entry name" value="Cyclophilin-like"/>
    <property type="match status" value="2"/>
</dbReference>
<gene>
    <name evidence="7" type="ORF">COCSADRAFT_193941</name>
</gene>
<keyword evidence="4" id="KW-0472">Membrane</keyword>
<feature type="transmembrane region" description="Helical" evidence="4">
    <location>
        <begin position="432"/>
        <end position="453"/>
    </location>
</feature>
<dbReference type="InterPro" id="IPR029000">
    <property type="entry name" value="Cyclophilin-like_dom_sf"/>
</dbReference>
<dbReference type="STRING" id="665912.M2QVK2"/>
<keyword evidence="4" id="KW-1133">Transmembrane helix</keyword>
<dbReference type="InterPro" id="IPR011053">
    <property type="entry name" value="Single_hybrid_motif"/>
</dbReference>
<dbReference type="Gene3D" id="2.40.50.100">
    <property type="match status" value="1"/>
</dbReference>
<keyword evidence="3" id="KW-0067">ATP-binding</keyword>
<dbReference type="Pfam" id="PF00364">
    <property type="entry name" value="Biotin_lipoyl"/>
    <property type="match status" value="1"/>
</dbReference>
<dbReference type="PANTHER" id="PTHR43309">
    <property type="entry name" value="5-OXOPROLINASE SUBUNIT C"/>
    <property type="match status" value="1"/>
</dbReference>
<dbReference type="OrthoDB" id="5348981at2759"/>
<dbReference type="SMART" id="SM00796">
    <property type="entry name" value="AHS1"/>
    <property type="match status" value="1"/>
</dbReference>